<proteinExistence type="predicted"/>
<feature type="compositionally biased region" description="Basic and acidic residues" evidence="1">
    <location>
        <begin position="30"/>
        <end position="45"/>
    </location>
</feature>
<feature type="domain" description="PiggyBac transposable element-derived protein" evidence="2">
    <location>
        <begin position="75"/>
        <end position="384"/>
    </location>
</feature>
<dbReference type="Pfam" id="PF13843">
    <property type="entry name" value="DDE_Tnp_1_7"/>
    <property type="match status" value="1"/>
</dbReference>
<dbReference type="PANTHER" id="PTHR47272">
    <property type="entry name" value="DDE_TNP_1_7 DOMAIN-CONTAINING PROTEIN"/>
    <property type="match status" value="1"/>
</dbReference>
<keyword evidence="4" id="KW-1185">Reference proteome</keyword>
<sequence>MSRKQENEGSLQELSNQLFDNVTMNNPTIQDKDDAEKESQEKHAPLELSSNRSADDEKMDTSNTSGQDEILTVSLSKQSKYISFHRSIPFLSCEVISSAMFRKKFEEIKSKLKYSKAKNRNPTDYGWHVHSLLNLFRTNILKFGIWRSALSIDEMMVKSCSRTVLKQFIRGKPIRFGLKFWGLCTSDGFVLGLDLYCGKNSSTGGKFSKCALGSRVVMNLLQHCFDTIPQGKVPKLHLYFDNYFIILDLVVHFKRLGLKCTGTMGEDRIKDKNVLSEKAQRREYVVKHDKNSGVNYITVMDSKPVSIVSTAAGATPLFAAKRYDKQERNKVEVPFPRAISIYNSFMGGNDVHDGHYNYLLRTIRSKKWTCVVFLRLIQASIVNANVIFNAVSDAEKRVGTKDFALSIAKMYMYQGQKKKRETQNFQAKETQSLLSMSYKNENYLRKLHKTSKTLEGKIGPFEFSLFASFSCRSSSFLTESRNQVCLSSLRLGAAQTEKSRFYTFIAVFP</sequence>
<evidence type="ECO:0000259" key="2">
    <source>
        <dbReference type="Pfam" id="PF13843"/>
    </source>
</evidence>
<organism evidence="3 4">
    <name type="scientific">Trichogramma kaykai</name>
    <dbReference type="NCBI Taxonomy" id="54128"/>
    <lineage>
        <taxon>Eukaryota</taxon>
        <taxon>Metazoa</taxon>
        <taxon>Ecdysozoa</taxon>
        <taxon>Arthropoda</taxon>
        <taxon>Hexapoda</taxon>
        <taxon>Insecta</taxon>
        <taxon>Pterygota</taxon>
        <taxon>Neoptera</taxon>
        <taxon>Endopterygota</taxon>
        <taxon>Hymenoptera</taxon>
        <taxon>Apocrita</taxon>
        <taxon>Proctotrupomorpha</taxon>
        <taxon>Chalcidoidea</taxon>
        <taxon>Trichogrammatidae</taxon>
        <taxon>Trichogramma</taxon>
    </lineage>
</organism>
<dbReference type="EMBL" id="JBJJXI010000020">
    <property type="protein sequence ID" value="KAL3405507.1"/>
    <property type="molecule type" value="Genomic_DNA"/>
</dbReference>
<dbReference type="Proteomes" id="UP001627154">
    <property type="component" value="Unassembled WGS sequence"/>
</dbReference>
<dbReference type="InterPro" id="IPR029526">
    <property type="entry name" value="PGBD"/>
</dbReference>
<protein>
    <recommendedName>
        <fullName evidence="2">PiggyBac transposable element-derived protein domain-containing protein</fullName>
    </recommendedName>
</protein>
<evidence type="ECO:0000313" key="3">
    <source>
        <dbReference type="EMBL" id="KAL3405507.1"/>
    </source>
</evidence>
<evidence type="ECO:0000313" key="4">
    <source>
        <dbReference type="Proteomes" id="UP001627154"/>
    </source>
</evidence>
<accession>A0ABD2XL17</accession>
<comment type="caution">
    <text evidence="3">The sequence shown here is derived from an EMBL/GenBank/DDBJ whole genome shotgun (WGS) entry which is preliminary data.</text>
</comment>
<feature type="compositionally biased region" description="Polar residues" evidence="1">
    <location>
        <begin position="8"/>
        <end position="29"/>
    </location>
</feature>
<name>A0ABD2XL17_9HYME</name>
<feature type="region of interest" description="Disordered" evidence="1">
    <location>
        <begin position="1"/>
        <end position="66"/>
    </location>
</feature>
<gene>
    <name evidence="3" type="ORF">TKK_001898</name>
</gene>
<reference evidence="3 4" key="1">
    <citation type="journal article" date="2024" name="bioRxiv">
        <title>A reference genome for Trichogramma kaykai: A tiny desert-dwelling parasitoid wasp with competing sex-ratio distorters.</title>
        <authorList>
            <person name="Culotta J."/>
            <person name="Lindsey A.R."/>
        </authorList>
    </citation>
    <scope>NUCLEOTIDE SEQUENCE [LARGE SCALE GENOMIC DNA]</scope>
    <source>
        <strain evidence="3 4">KSX58</strain>
    </source>
</reference>
<evidence type="ECO:0000256" key="1">
    <source>
        <dbReference type="SAM" id="MobiDB-lite"/>
    </source>
</evidence>
<dbReference type="AlphaFoldDB" id="A0ABD2XL17"/>